<evidence type="ECO:0000313" key="4">
    <source>
        <dbReference type="EMBL" id="EKX38333.1"/>
    </source>
</evidence>
<gene>
    <name evidence="4" type="ORF">GUITHDRAFT_42922</name>
</gene>
<dbReference type="RefSeq" id="XP_005825313.1">
    <property type="nucleotide sequence ID" value="XM_005825256.1"/>
</dbReference>
<sequence>GDMQQVKRLIENGVDPNLGDYDFRTALHAASTSGHDKVVEYLLSQKANPNPADRWKGTPLQDALLNGNALVAALLK</sequence>
<dbReference type="PANTHER" id="PTHR24171:SF8">
    <property type="entry name" value="BRCA1-ASSOCIATED RING DOMAIN PROTEIN 1"/>
    <property type="match status" value="1"/>
</dbReference>
<organism evidence="4">
    <name type="scientific">Guillardia theta (strain CCMP2712)</name>
    <name type="common">Cryptophyte</name>
    <dbReference type="NCBI Taxonomy" id="905079"/>
    <lineage>
        <taxon>Eukaryota</taxon>
        <taxon>Cryptophyceae</taxon>
        <taxon>Pyrenomonadales</taxon>
        <taxon>Geminigeraceae</taxon>
        <taxon>Guillardia</taxon>
    </lineage>
</organism>
<reference evidence="6" key="2">
    <citation type="submission" date="2012-11" db="EMBL/GenBank/DDBJ databases">
        <authorList>
            <person name="Kuo A."/>
            <person name="Curtis B.A."/>
            <person name="Tanifuji G."/>
            <person name="Burki F."/>
            <person name="Gruber A."/>
            <person name="Irimia M."/>
            <person name="Maruyama S."/>
            <person name="Arias M.C."/>
            <person name="Ball S.G."/>
            <person name="Gile G.H."/>
            <person name="Hirakawa Y."/>
            <person name="Hopkins J.F."/>
            <person name="Rensing S.A."/>
            <person name="Schmutz J."/>
            <person name="Symeonidi A."/>
            <person name="Elias M."/>
            <person name="Eveleigh R.J."/>
            <person name="Herman E.K."/>
            <person name="Klute M.J."/>
            <person name="Nakayama T."/>
            <person name="Obornik M."/>
            <person name="Reyes-Prieto A."/>
            <person name="Armbrust E.V."/>
            <person name="Aves S.J."/>
            <person name="Beiko R.G."/>
            <person name="Coutinho P."/>
            <person name="Dacks J.B."/>
            <person name="Durnford D.G."/>
            <person name="Fast N.M."/>
            <person name="Green B.R."/>
            <person name="Grisdale C."/>
            <person name="Hempe F."/>
            <person name="Henrissat B."/>
            <person name="Hoppner M.P."/>
            <person name="Ishida K.-I."/>
            <person name="Kim E."/>
            <person name="Koreny L."/>
            <person name="Kroth P.G."/>
            <person name="Liu Y."/>
            <person name="Malik S.-B."/>
            <person name="Maier U.G."/>
            <person name="McRose D."/>
            <person name="Mock T."/>
            <person name="Neilson J.A."/>
            <person name="Onodera N.T."/>
            <person name="Poole A.M."/>
            <person name="Pritham E.J."/>
            <person name="Richards T.A."/>
            <person name="Rocap G."/>
            <person name="Roy S.W."/>
            <person name="Sarai C."/>
            <person name="Schaack S."/>
            <person name="Shirato S."/>
            <person name="Slamovits C.H."/>
            <person name="Spencer D.F."/>
            <person name="Suzuki S."/>
            <person name="Worden A.Z."/>
            <person name="Zauner S."/>
            <person name="Barry K."/>
            <person name="Bell C."/>
            <person name="Bharti A.K."/>
            <person name="Crow J.A."/>
            <person name="Grimwood J."/>
            <person name="Kramer R."/>
            <person name="Lindquist E."/>
            <person name="Lucas S."/>
            <person name="Salamov A."/>
            <person name="McFadden G.I."/>
            <person name="Lane C.E."/>
            <person name="Keeling P.J."/>
            <person name="Gray M.W."/>
            <person name="Grigoriev I.V."/>
            <person name="Archibald J.M."/>
        </authorList>
    </citation>
    <scope>NUCLEOTIDE SEQUENCE</scope>
    <source>
        <strain evidence="6">CCMP2712</strain>
    </source>
</reference>
<dbReference type="SUPFAM" id="SSF48403">
    <property type="entry name" value="Ankyrin repeat"/>
    <property type="match status" value="1"/>
</dbReference>
<accession>L1IQ14</accession>
<evidence type="ECO:0000313" key="5">
    <source>
        <dbReference type="EnsemblProtists" id="EKX38333"/>
    </source>
</evidence>
<dbReference type="GO" id="GO:0004842">
    <property type="term" value="F:ubiquitin-protein transferase activity"/>
    <property type="evidence" value="ECO:0007669"/>
    <property type="project" value="TreeGrafter"/>
</dbReference>
<dbReference type="Pfam" id="PF12796">
    <property type="entry name" value="Ank_2"/>
    <property type="match status" value="1"/>
</dbReference>
<dbReference type="EMBL" id="JH993049">
    <property type="protein sequence ID" value="EKX38333.1"/>
    <property type="molecule type" value="Genomic_DNA"/>
</dbReference>
<feature type="non-terminal residue" evidence="4">
    <location>
        <position position="76"/>
    </location>
</feature>
<dbReference type="KEGG" id="gtt:GUITHDRAFT_42922"/>
<dbReference type="SMART" id="SM00248">
    <property type="entry name" value="ANK"/>
    <property type="match status" value="1"/>
</dbReference>
<dbReference type="EnsemblProtists" id="EKX38333">
    <property type="protein sequence ID" value="EKX38333"/>
    <property type="gene ID" value="GUITHDRAFT_42922"/>
</dbReference>
<dbReference type="HOGENOM" id="CLU_000134_45_4_1"/>
<keyword evidence="2 3" id="KW-0040">ANK repeat</keyword>
<feature type="repeat" description="ANK" evidence="3">
    <location>
        <begin position="22"/>
        <end position="54"/>
    </location>
</feature>
<evidence type="ECO:0000256" key="1">
    <source>
        <dbReference type="ARBA" id="ARBA00022737"/>
    </source>
</evidence>
<keyword evidence="6" id="KW-1185">Reference proteome</keyword>
<dbReference type="AlphaFoldDB" id="L1IQ14"/>
<dbReference type="PaxDb" id="55529-EKX38333"/>
<dbReference type="PANTHER" id="PTHR24171">
    <property type="entry name" value="ANKYRIN REPEAT DOMAIN-CONTAINING PROTEIN 39-RELATED"/>
    <property type="match status" value="1"/>
</dbReference>
<name>L1IQ14_GUITC</name>
<dbReference type="OrthoDB" id="9995210at2759"/>
<dbReference type="GeneID" id="17295138"/>
<evidence type="ECO:0000256" key="3">
    <source>
        <dbReference type="PROSITE-ProRule" id="PRU00023"/>
    </source>
</evidence>
<keyword evidence="1" id="KW-0677">Repeat</keyword>
<evidence type="ECO:0000313" key="6">
    <source>
        <dbReference type="Proteomes" id="UP000011087"/>
    </source>
</evidence>
<dbReference type="PROSITE" id="PS50088">
    <property type="entry name" value="ANK_REPEAT"/>
    <property type="match status" value="1"/>
</dbReference>
<dbReference type="GO" id="GO:0085020">
    <property type="term" value="P:protein K6-linked ubiquitination"/>
    <property type="evidence" value="ECO:0007669"/>
    <property type="project" value="TreeGrafter"/>
</dbReference>
<dbReference type="InterPro" id="IPR002110">
    <property type="entry name" value="Ankyrin_rpt"/>
</dbReference>
<protein>
    <submittedName>
        <fullName evidence="4 5">Uncharacterized protein</fullName>
    </submittedName>
</protein>
<dbReference type="STRING" id="905079.L1IQ14"/>
<dbReference type="PROSITE" id="PS50297">
    <property type="entry name" value="ANK_REP_REGION"/>
    <property type="match status" value="1"/>
</dbReference>
<proteinExistence type="predicted"/>
<dbReference type="InterPro" id="IPR036770">
    <property type="entry name" value="Ankyrin_rpt-contain_sf"/>
</dbReference>
<dbReference type="eggNOG" id="KOG0192">
    <property type="taxonomic scope" value="Eukaryota"/>
</dbReference>
<dbReference type="Proteomes" id="UP000011087">
    <property type="component" value="Unassembled WGS sequence"/>
</dbReference>
<feature type="non-terminal residue" evidence="4">
    <location>
        <position position="1"/>
    </location>
</feature>
<reference evidence="4 6" key="1">
    <citation type="journal article" date="2012" name="Nature">
        <title>Algal genomes reveal evolutionary mosaicism and the fate of nucleomorphs.</title>
        <authorList>
            <consortium name="DOE Joint Genome Institute"/>
            <person name="Curtis B.A."/>
            <person name="Tanifuji G."/>
            <person name="Burki F."/>
            <person name="Gruber A."/>
            <person name="Irimia M."/>
            <person name="Maruyama S."/>
            <person name="Arias M.C."/>
            <person name="Ball S.G."/>
            <person name="Gile G.H."/>
            <person name="Hirakawa Y."/>
            <person name="Hopkins J.F."/>
            <person name="Kuo A."/>
            <person name="Rensing S.A."/>
            <person name="Schmutz J."/>
            <person name="Symeonidi A."/>
            <person name="Elias M."/>
            <person name="Eveleigh R.J."/>
            <person name="Herman E.K."/>
            <person name="Klute M.J."/>
            <person name="Nakayama T."/>
            <person name="Obornik M."/>
            <person name="Reyes-Prieto A."/>
            <person name="Armbrust E.V."/>
            <person name="Aves S.J."/>
            <person name="Beiko R.G."/>
            <person name="Coutinho P."/>
            <person name="Dacks J.B."/>
            <person name="Durnford D.G."/>
            <person name="Fast N.M."/>
            <person name="Green B.R."/>
            <person name="Grisdale C.J."/>
            <person name="Hempel F."/>
            <person name="Henrissat B."/>
            <person name="Hoppner M.P."/>
            <person name="Ishida K."/>
            <person name="Kim E."/>
            <person name="Koreny L."/>
            <person name="Kroth P.G."/>
            <person name="Liu Y."/>
            <person name="Malik S.B."/>
            <person name="Maier U.G."/>
            <person name="McRose D."/>
            <person name="Mock T."/>
            <person name="Neilson J.A."/>
            <person name="Onodera N.T."/>
            <person name="Poole A.M."/>
            <person name="Pritham E.J."/>
            <person name="Richards T.A."/>
            <person name="Rocap G."/>
            <person name="Roy S.W."/>
            <person name="Sarai C."/>
            <person name="Schaack S."/>
            <person name="Shirato S."/>
            <person name="Slamovits C.H."/>
            <person name="Spencer D.F."/>
            <person name="Suzuki S."/>
            <person name="Worden A.Z."/>
            <person name="Zauner S."/>
            <person name="Barry K."/>
            <person name="Bell C."/>
            <person name="Bharti A.K."/>
            <person name="Crow J.A."/>
            <person name="Grimwood J."/>
            <person name="Kramer R."/>
            <person name="Lindquist E."/>
            <person name="Lucas S."/>
            <person name="Salamov A."/>
            <person name="McFadden G.I."/>
            <person name="Lane C.E."/>
            <person name="Keeling P.J."/>
            <person name="Gray M.W."/>
            <person name="Grigoriev I.V."/>
            <person name="Archibald J.M."/>
        </authorList>
    </citation>
    <scope>NUCLEOTIDE SEQUENCE</scope>
    <source>
        <strain evidence="4 6">CCMP2712</strain>
    </source>
</reference>
<reference evidence="5" key="3">
    <citation type="submission" date="2016-03" db="UniProtKB">
        <authorList>
            <consortium name="EnsemblProtists"/>
        </authorList>
    </citation>
    <scope>IDENTIFICATION</scope>
</reference>
<evidence type="ECO:0000256" key="2">
    <source>
        <dbReference type="ARBA" id="ARBA00023043"/>
    </source>
</evidence>
<dbReference type="Gene3D" id="1.25.40.20">
    <property type="entry name" value="Ankyrin repeat-containing domain"/>
    <property type="match status" value="1"/>
</dbReference>